<evidence type="ECO:0000313" key="2">
    <source>
        <dbReference type="EMBL" id="KAJ5103863.1"/>
    </source>
</evidence>
<dbReference type="Proteomes" id="UP001149074">
    <property type="component" value="Unassembled WGS sequence"/>
</dbReference>
<evidence type="ECO:0000313" key="3">
    <source>
        <dbReference type="Proteomes" id="UP001149074"/>
    </source>
</evidence>
<comment type="caution">
    <text evidence="2">The sequence shown here is derived from an EMBL/GenBank/DDBJ whole genome shotgun (WGS) entry which is preliminary data.</text>
</comment>
<sequence length="115" mass="12033">MQTFWLIPNLVTSVVSTAGGIIALINPSSLSGSKKVTDGELYYQRMYTARAIPLGILSGILPFYFQGPMTSSVLLAAAAVQAFDVAIGAGKGDQGMVVGASVATILHMTCFFSLK</sequence>
<keyword evidence="1" id="KW-1133">Transmembrane helix</keyword>
<feature type="transmembrane region" description="Helical" evidence="1">
    <location>
        <begin position="6"/>
        <end position="26"/>
    </location>
</feature>
<dbReference type="RefSeq" id="XP_056477243.1">
    <property type="nucleotide sequence ID" value="XM_056616886.1"/>
</dbReference>
<keyword evidence="3" id="KW-1185">Reference proteome</keyword>
<dbReference type="GeneID" id="81355865"/>
<dbReference type="EMBL" id="JAPQKI010000004">
    <property type="protein sequence ID" value="KAJ5103863.1"/>
    <property type="molecule type" value="Genomic_DNA"/>
</dbReference>
<dbReference type="AlphaFoldDB" id="A0A9W9FPE3"/>
<dbReference type="OrthoDB" id="4363085at2759"/>
<name>A0A9W9FPE3_9EURO</name>
<accession>A0A9W9FPE3</accession>
<evidence type="ECO:0000256" key="1">
    <source>
        <dbReference type="SAM" id="Phobius"/>
    </source>
</evidence>
<keyword evidence="1" id="KW-0812">Transmembrane</keyword>
<organism evidence="2 3">
    <name type="scientific">Penicillium argentinense</name>
    <dbReference type="NCBI Taxonomy" id="1131581"/>
    <lineage>
        <taxon>Eukaryota</taxon>
        <taxon>Fungi</taxon>
        <taxon>Dikarya</taxon>
        <taxon>Ascomycota</taxon>
        <taxon>Pezizomycotina</taxon>
        <taxon>Eurotiomycetes</taxon>
        <taxon>Eurotiomycetidae</taxon>
        <taxon>Eurotiales</taxon>
        <taxon>Aspergillaceae</taxon>
        <taxon>Penicillium</taxon>
    </lineage>
</organism>
<gene>
    <name evidence="2" type="ORF">N7532_004392</name>
</gene>
<reference evidence="2" key="1">
    <citation type="submission" date="2022-11" db="EMBL/GenBank/DDBJ databases">
        <authorList>
            <person name="Petersen C."/>
        </authorList>
    </citation>
    <scope>NUCLEOTIDE SEQUENCE</scope>
    <source>
        <strain evidence="2">IBT 30761</strain>
    </source>
</reference>
<reference evidence="2" key="2">
    <citation type="journal article" date="2023" name="IMA Fungus">
        <title>Comparative genomic study of the Penicillium genus elucidates a diverse pangenome and 15 lateral gene transfer events.</title>
        <authorList>
            <person name="Petersen C."/>
            <person name="Sorensen T."/>
            <person name="Nielsen M.R."/>
            <person name="Sondergaard T.E."/>
            <person name="Sorensen J.L."/>
            <person name="Fitzpatrick D.A."/>
            <person name="Frisvad J.C."/>
            <person name="Nielsen K.L."/>
        </authorList>
    </citation>
    <scope>NUCLEOTIDE SEQUENCE</scope>
    <source>
        <strain evidence="2">IBT 30761</strain>
    </source>
</reference>
<proteinExistence type="predicted"/>
<protein>
    <submittedName>
        <fullName evidence="2">Uncharacterized protein</fullName>
    </submittedName>
</protein>
<keyword evidence="1" id="KW-0472">Membrane</keyword>
<feature type="transmembrane region" description="Helical" evidence="1">
    <location>
        <begin position="96"/>
        <end position="114"/>
    </location>
</feature>
<feature type="transmembrane region" description="Helical" evidence="1">
    <location>
        <begin position="47"/>
        <end position="65"/>
    </location>
</feature>